<protein>
    <recommendedName>
        <fullName evidence="5">Zinc finger GRF-type domain-containing protein</fullName>
    </recommendedName>
</protein>
<name>R0HVE9_9BRAS</name>
<keyword evidence="2" id="KW-1133">Transmembrane helix</keyword>
<feature type="region of interest" description="Disordered" evidence="1">
    <location>
        <begin position="1"/>
        <end position="20"/>
    </location>
</feature>
<evidence type="ECO:0000313" key="3">
    <source>
        <dbReference type="EMBL" id="EOA28038.1"/>
    </source>
</evidence>
<dbReference type="OrthoDB" id="1747633at2759"/>
<proteinExistence type="predicted"/>
<dbReference type="Proteomes" id="UP000029121">
    <property type="component" value="Unassembled WGS sequence"/>
</dbReference>
<evidence type="ECO:0000313" key="4">
    <source>
        <dbReference type="Proteomes" id="UP000029121"/>
    </source>
</evidence>
<evidence type="ECO:0000256" key="1">
    <source>
        <dbReference type="SAM" id="MobiDB-lite"/>
    </source>
</evidence>
<dbReference type="EMBL" id="KB870808">
    <property type="protein sequence ID" value="EOA28038.1"/>
    <property type="molecule type" value="Genomic_DNA"/>
</dbReference>
<evidence type="ECO:0008006" key="5">
    <source>
        <dbReference type="Google" id="ProtNLM"/>
    </source>
</evidence>
<gene>
    <name evidence="3" type="ORF">CARUB_v10024212mg</name>
</gene>
<keyword evidence="2" id="KW-0812">Transmembrane</keyword>
<sequence>MRHDYSYSQDSESDHHYTEDSVEREIVGLVMMDESQSAFYSASRTDPEIEVGFPTKCYCGGQALLQTSYTRNDPGRKYFTCANLSDGEMHVHKWWDVAVMEEMRERAREHKEKESITEEKLLNLHQVVLDLQTRRVNFKMVLGVSFSVLCVFISMVVIWCQL</sequence>
<accession>R0HVE9</accession>
<feature type="transmembrane region" description="Helical" evidence="2">
    <location>
        <begin position="140"/>
        <end position="159"/>
    </location>
</feature>
<feature type="compositionally biased region" description="Polar residues" evidence="1">
    <location>
        <begin position="1"/>
        <end position="10"/>
    </location>
</feature>
<dbReference type="PANTHER" id="PTHR33248">
    <property type="entry name" value="ZINC ION-BINDING PROTEIN"/>
    <property type="match status" value="1"/>
</dbReference>
<keyword evidence="4" id="KW-1185">Reference proteome</keyword>
<evidence type="ECO:0000256" key="2">
    <source>
        <dbReference type="SAM" id="Phobius"/>
    </source>
</evidence>
<organism evidence="3 4">
    <name type="scientific">Capsella rubella</name>
    <dbReference type="NCBI Taxonomy" id="81985"/>
    <lineage>
        <taxon>Eukaryota</taxon>
        <taxon>Viridiplantae</taxon>
        <taxon>Streptophyta</taxon>
        <taxon>Embryophyta</taxon>
        <taxon>Tracheophyta</taxon>
        <taxon>Spermatophyta</taxon>
        <taxon>Magnoliopsida</taxon>
        <taxon>eudicotyledons</taxon>
        <taxon>Gunneridae</taxon>
        <taxon>Pentapetalae</taxon>
        <taxon>rosids</taxon>
        <taxon>malvids</taxon>
        <taxon>Brassicales</taxon>
        <taxon>Brassicaceae</taxon>
        <taxon>Camelineae</taxon>
        <taxon>Capsella</taxon>
    </lineage>
</organism>
<reference evidence="4" key="1">
    <citation type="journal article" date="2013" name="Nat. Genet.">
        <title>The Capsella rubella genome and the genomic consequences of rapid mating system evolution.</title>
        <authorList>
            <person name="Slotte T."/>
            <person name="Hazzouri K.M."/>
            <person name="Agren J.A."/>
            <person name="Koenig D."/>
            <person name="Maumus F."/>
            <person name="Guo Y.L."/>
            <person name="Steige K."/>
            <person name="Platts A.E."/>
            <person name="Escobar J.S."/>
            <person name="Newman L.K."/>
            <person name="Wang W."/>
            <person name="Mandakova T."/>
            <person name="Vello E."/>
            <person name="Smith L.M."/>
            <person name="Henz S.R."/>
            <person name="Steffen J."/>
            <person name="Takuno S."/>
            <person name="Brandvain Y."/>
            <person name="Coop G."/>
            <person name="Andolfatto P."/>
            <person name="Hu T.T."/>
            <person name="Blanchette M."/>
            <person name="Clark R.M."/>
            <person name="Quesneville H."/>
            <person name="Nordborg M."/>
            <person name="Gaut B.S."/>
            <person name="Lysak M.A."/>
            <person name="Jenkins J."/>
            <person name="Grimwood J."/>
            <person name="Chapman J."/>
            <person name="Prochnik S."/>
            <person name="Shu S."/>
            <person name="Rokhsar D."/>
            <person name="Schmutz J."/>
            <person name="Weigel D."/>
            <person name="Wright S.I."/>
        </authorList>
    </citation>
    <scope>NUCLEOTIDE SEQUENCE [LARGE SCALE GENOMIC DNA]</scope>
    <source>
        <strain evidence="4">cv. Monte Gargano</strain>
    </source>
</reference>
<dbReference type="AlphaFoldDB" id="R0HVE9"/>
<keyword evidence="2" id="KW-0472">Membrane</keyword>